<keyword evidence="8" id="KW-1185">Reference proteome</keyword>
<evidence type="ECO:0000256" key="5">
    <source>
        <dbReference type="ARBA" id="ARBA00023242"/>
    </source>
</evidence>
<protein>
    <recommendedName>
        <fullName evidence="6">HAT C-terminal dimerisation domain-containing protein</fullName>
    </recommendedName>
</protein>
<reference evidence="7" key="1">
    <citation type="submission" date="2021-06" db="EMBL/GenBank/DDBJ databases">
        <authorList>
            <person name="Hodson N. C."/>
            <person name="Mongue J. A."/>
            <person name="Jaron S. K."/>
        </authorList>
    </citation>
    <scope>NUCLEOTIDE SEQUENCE</scope>
</reference>
<comment type="subcellular location">
    <subcellularLocation>
        <location evidence="1">Nucleus</location>
    </subcellularLocation>
</comment>
<dbReference type="EMBL" id="CAJVCH010550792">
    <property type="protein sequence ID" value="CAG7829280.1"/>
    <property type="molecule type" value="Genomic_DNA"/>
</dbReference>
<organism evidence="7 8">
    <name type="scientific">Allacma fusca</name>
    <dbReference type="NCBI Taxonomy" id="39272"/>
    <lineage>
        <taxon>Eukaryota</taxon>
        <taxon>Metazoa</taxon>
        <taxon>Ecdysozoa</taxon>
        <taxon>Arthropoda</taxon>
        <taxon>Hexapoda</taxon>
        <taxon>Collembola</taxon>
        <taxon>Symphypleona</taxon>
        <taxon>Sminthuridae</taxon>
        <taxon>Allacma</taxon>
    </lineage>
</organism>
<feature type="non-terminal residue" evidence="7">
    <location>
        <position position="1"/>
    </location>
</feature>
<proteinExistence type="predicted"/>
<dbReference type="AlphaFoldDB" id="A0A8J2LV89"/>
<evidence type="ECO:0000259" key="6">
    <source>
        <dbReference type="Pfam" id="PF05699"/>
    </source>
</evidence>
<feature type="domain" description="HAT C-terminal dimerisation" evidence="6">
    <location>
        <begin position="60"/>
        <end position="109"/>
    </location>
</feature>
<comment type="caution">
    <text evidence="7">The sequence shown here is derived from an EMBL/GenBank/DDBJ whole genome shotgun (WGS) entry which is preliminary data.</text>
</comment>
<evidence type="ECO:0000256" key="3">
    <source>
        <dbReference type="ARBA" id="ARBA00022771"/>
    </source>
</evidence>
<sequence>RFSTMFITPEYVLASALDPRTKLNVFKLQDTGGLILPTYSEAKSICNKEKENTEAIHFSEFEAYLTESVIPASRDILQYWKETEIKFPSLANHAKLYLAIPATSGSVER</sequence>
<dbReference type="InterPro" id="IPR052035">
    <property type="entry name" value="ZnF_BED_domain_contain"/>
</dbReference>
<accession>A0A8J2LV89</accession>
<keyword evidence="4" id="KW-0862">Zinc</keyword>
<evidence type="ECO:0000313" key="7">
    <source>
        <dbReference type="EMBL" id="CAG7829280.1"/>
    </source>
</evidence>
<dbReference type="OrthoDB" id="3062869at2759"/>
<dbReference type="PANTHER" id="PTHR46481:SF10">
    <property type="entry name" value="ZINC FINGER BED DOMAIN-CONTAINING PROTEIN 39"/>
    <property type="match status" value="1"/>
</dbReference>
<dbReference type="GO" id="GO:0008270">
    <property type="term" value="F:zinc ion binding"/>
    <property type="evidence" value="ECO:0007669"/>
    <property type="project" value="UniProtKB-KW"/>
</dbReference>
<dbReference type="PANTHER" id="PTHR46481">
    <property type="entry name" value="ZINC FINGER BED DOMAIN-CONTAINING PROTEIN 4"/>
    <property type="match status" value="1"/>
</dbReference>
<name>A0A8J2LV89_9HEXA</name>
<keyword evidence="3" id="KW-0863">Zinc-finger</keyword>
<dbReference type="GO" id="GO:0005634">
    <property type="term" value="C:nucleus"/>
    <property type="evidence" value="ECO:0007669"/>
    <property type="project" value="UniProtKB-SubCell"/>
</dbReference>
<evidence type="ECO:0000256" key="2">
    <source>
        <dbReference type="ARBA" id="ARBA00022723"/>
    </source>
</evidence>
<keyword evidence="5" id="KW-0539">Nucleus</keyword>
<dbReference type="Proteomes" id="UP000708208">
    <property type="component" value="Unassembled WGS sequence"/>
</dbReference>
<dbReference type="InterPro" id="IPR008906">
    <property type="entry name" value="HATC_C_dom"/>
</dbReference>
<evidence type="ECO:0000313" key="8">
    <source>
        <dbReference type="Proteomes" id="UP000708208"/>
    </source>
</evidence>
<evidence type="ECO:0000256" key="4">
    <source>
        <dbReference type="ARBA" id="ARBA00022833"/>
    </source>
</evidence>
<evidence type="ECO:0000256" key="1">
    <source>
        <dbReference type="ARBA" id="ARBA00004123"/>
    </source>
</evidence>
<dbReference type="GO" id="GO:0046983">
    <property type="term" value="F:protein dimerization activity"/>
    <property type="evidence" value="ECO:0007669"/>
    <property type="project" value="InterPro"/>
</dbReference>
<dbReference type="Pfam" id="PF05699">
    <property type="entry name" value="Dimer_Tnp_hAT"/>
    <property type="match status" value="1"/>
</dbReference>
<feature type="non-terminal residue" evidence="7">
    <location>
        <position position="109"/>
    </location>
</feature>
<keyword evidence="2" id="KW-0479">Metal-binding</keyword>
<gene>
    <name evidence="7" type="ORF">AFUS01_LOCUS39152</name>
</gene>